<dbReference type="SUPFAM" id="SSF53335">
    <property type="entry name" value="S-adenosyl-L-methionine-dependent methyltransferases"/>
    <property type="match status" value="1"/>
</dbReference>
<sequence length="918" mass="102471">MSEVKVDYDAVVIGAGYSGIRSLWELNRLGLTVKCFDDAPDVGGTWVWNSYPGACTDGEASIYLLNFEPELLEEWDFHNRFPKQHEIQAYLGRVVDRYNLRRFIKFGTRVAAARYDQEQKIWSISTLDGVQTTCRYFIPATGILSVPKTPNFPGQTTYTGELYQPSKWPAHKVNFEGKRIAVVGTGSTGVHIIPKLGHVAKELTVFQRTPNFVLPGRDHAIDEYEAAEIKKNFDEVWGVASQNLAGHAFKPSGRTIKGSDPSEIKQVLDRGWEKGGFNFQLETFDDSFMDPESNQVVAEYVRQKIRSIVQDQDTAELLCPKYPLGSKRPPTGHFYYEAFNRPNVKLVDVSQQDIELYTKGIRTSSGEEYEFDMIILAVGFDAGTGALNRIDITGTDGRSLRESWNEKLLTFAGVLVPDFPNMFIVCGPHMPAGNQPTFLEPAMQWIGKTIQHMEASKFATINVNKEAAQTWSDHVEALWNSVFISKPATDNRSWFVGTNIPGKPAKIMFYFGGLPGWRSVLEDQAAKGWADMVFEPIEVKKGIENVVKNGVKKQNRLLDQISATAEQFESAPIPLQSDEAGLSAAEKFNIVDALCARYIDWAVREVHSSGLKVKQDHRRFWWKTLEDFVTSSAGRALIEQSPDTEEEMVELIGQLGTEGKAIAHVGPELTRLLTGRTDPIQHILRDDLLFRIYSADEGARPNHYIAQVAERLSSKQQELSILEIGAGTGGTTGHILRACSPNGEPFCKQYLYTDISAGFFKTGEAALKKWNSLLTFKKLDIEHDPVQQGFEAHSFDLIITANCIHATRSLSSTLSNIHKLLKPGGVFGLVELTRLTPYFNIMFGPLEGWWAGVEEGRVESPLQSAEQWDEHLKKAGFSGIDMALYDLPEPERHSALLLSTALGIHTAPQEQAAVTQII</sequence>
<dbReference type="AlphaFoldDB" id="A0A8H7J5T4"/>
<keyword evidence="4" id="KW-0560">Oxidoreductase</keyword>
<name>A0A8H7J5T4_9PLEO</name>
<dbReference type="PANTHER" id="PTHR43098">
    <property type="entry name" value="L-ORNITHINE N(5)-MONOOXYGENASE-RELATED"/>
    <property type="match status" value="1"/>
</dbReference>
<dbReference type="EMBL" id="RZGK01000008">
    <property type="protein sequence ID" value="KAF9697145.1"/>
    <property type="molecule type" value="Genomic_DNA"/>
</dbReference>
<dbReference type="OrthoDB" id="66881at2759"/>
<evidence type="ECO:0000259" key="5">
    <source>
        <dbReference type="Pfam" id="PF08242"/>
    </source>
</evidence>
<evidence type="ECO:0000313" key="7">
    <source>
        <dbReference type="Proteomes" id="UP000651452"/>
    </source>
</evidence>
<dbReference type="GO" id="GO:0050660">
    <property type="term" value="F:flavin adenine dinucleotide binding"/>
    <property type="evidence" value="ECO:0007669"/>
    <property type="project" value="InterPro"/>
</dbReference>
<dbReference type="InterPro" id="IPR013217">
    <property type="entry name" value="Methyltransf_12"/>
</dbReference>
<comment type="caution">
    <text evidence="6">The sequence shown here is derived from an EMBL/GenBank/DDBJ whole genome shotgun (WGS) entry which is preliminary data.</text>
</comment>
<reference evidence="6" key="2">
    <citation type="submission" date="2020-09" db="EMBL/GenBank/DDBJ databases">
        <title>Reference genome assembly for Australian Ascochyta lentis isolate Al4.</title>
        <authorList>
            <person name="Lee R.C."/>
            <person name="Farfan-Caceres L.M."/>
            <person name="Debler J.W."/>
            <person name="Williams A.H."/>
            <person name="Henares B.M."/>
        </authorList>
    </citation>
    <scope>NUCLEOTIDE SEQUENCE</scope>
    <source>
        <strain evidence="6">Al4</strain>
    </source>
</reference>
<dbReference type="Gene3D" id="3.50.50.60">
    <property type="entry name" value="FAD/NAD(P)-binding domain"/>
    <property type="match status" value="2"/>
</dbReference>
<dbReference type="Pfam" id="PF00743">
    <property type="entry name" value="FMO-like"/>
    <property type="match status" value="1"/>
</dbReference>
<evidence type="ECO:0000313" key="6">
    <source>
        <dbReference type="EMBL" id="KAF9697145.1"/>
    </source>
</evidence>
<protein>
    <recommendedName>
        <fullName evidence="5">Methyltransferase type 12 domain-containing protein</fullName>
    </recommendedName>
</protein>
<dbReference type="GO" id="GO:0004499">
    <property type="term" value="F:N,N-dimethylaniline monooxygenase activity"/>
    <property type="evidence" value="ECO:0007669"/>
    <property type="project" value="InterPro"/>
</dbReference>
<dbReference type="SUPFAM" id="SSF51905">
    <property type="entry name" value="FAD/NAD(P)-binding domain"/>
    <property type="match status" value="2"/>
</dbReference>
<evidence type="ECO:0000256" key="4">
    <source>
        <dbReference type="ARBA" id="ARBA00023002"/>
    </source>
</evidence>
<dbReference type="InterPro" id="IPR036188">
    <property type="entry name" value="FAD/NAD-bd_sf"/>
</dbReference>
<keyword evidence="1" id="KW-0285">Flavoprotein</keyword>
<dbReference type="InterPro" id="IPR020946">
    <property type="entry name" value="Flavin_mOase-like"/>
</dbReference>
<gene>
    <name evidence="6" type="ORF">EKO04_005124</name>
</gene>
<keyword evidence="7" id="KW-1185">Reference proteome</keyword>
<accession>A0A8H7J5T4</accession>
<dbReference type="InterPro" id="IPR050775">
    <property type="entry name" value="FAD-binding_Monooxygenases"/>
</dbReference>
<keyword evidence="3" id="KW-0521">NADP</keyword>
<feature type="domain" description="Methyltransferase type 12" evidence="5">
    <location>
        <begin position="722"/>
        <end position="827"/>
    </location>
</feature>
<reference evidence="6" key="1">
    <citation type="submission" date="2018-12" db="EMBL/GenBank/DDBJ databases">
        <authorList>
            <person name="Syme R.A."/>
            <person name="Farfan-Caceres L."/>
            <person name="Lichtenzveig J."/>
        </authorList>
    </citation>
    <scope>NUCLEOTIDE SEQUENCE</scope>
    <source>
        <strain evidence="6">Al4</strain>
    </source>
</reference>
<dbReference type="PANTHER" id="PTHR43098:SF5">
    <property type="entry name" value="DUAL-FUNCTIONAL MONOOXYGENASE_METHYLTRANSFERASE PSOF"/>
    <property type="match status" value="1"/>
</dbReference>
<keyword evidence="2" id="KW-0274">FAD</keyword>
<dbReference type="Gene3D" id="3.40.50.150">
    <property type="entry name" value="Vaccinia Virus protein VP39"/>
    <property type="match status" value="1"/>
</dbReference>
<dbReference type="Proteomes" id="UP000651452">
    <property type="component" value="Unassembled WGS sequence"/>
</dbReference>
<dbReference type="GO" id="GO:0050661">
    <property type="term" value="F:NADP binding"/>
    <property type="evidence" value="ECO:0007669"/>
    <property type="project" value="InterPro"/>
</dbReference>
<evidence type="ECO:0000256" key="3">
    <source>
        <dbReference type="ARBA" id="ARBA00022857"/>
    </source>
</evidence>
<dbReference type="InterPro" id="IPR029063">
    <property type="entry name" value="SAM-dependent_MTases_sf"/>
</dbReference>
<evidence type="ECO:0000256" key="2">
    <source>
        <dbReference type="ARBA" id="ARBA00022827"/>
    </source>
</evidence>
<dbReference type="Pfam" id="PF08242">
    <property type="entry name" value="Methyltransf_12"/>
    <property type="match status" value="1"/>
</dbReference>
<dbReference type="CDD" id="cd02440">
    <property type="entry name" value="AdoMet_MTases"/>
    <property type="match status" value="1"/>
</dbReference>
<evidence type="ECO:0000256" key="1">
    <source>
        <dbReference type="ARBA" id="ARBA00022630"/>
    </source>
</evidence>
<organism evidence="6 7">
    <name type="scientific">Ascochyta lentis</name>
    <dbReference type="NCBI Taxonomy" id="205686"/>
    <lineage>
        <taxon>Eukaryota</taxon>
        <taxon>Fungi</taxon>
        <taxon>Dikarya</taxon>
        <taxon>Ascomycota</taxon>
        <taxon>Pezizomycotina</taxon>
        <taxon>Dothideomycetes</taxon>
        <taxon>Pleosporomycetidae</taxon>
        <taxon>Pleosporales</taxon>
        <taxon>Pleosporineae</taxon>
        <taxon>Didymellaceae</taxon>
        <taxon>Ascochyta</taxon>
    </lineage>
</organism>
<proteinExistence type="predicted"/>